<dbReference type="Proteomes" id="UP001449225">
    <property type="component" value="Unassembled WGS sequence"/>
</dbReference>
<accession>A0ABU9TQH2</accession>
<dbReference type="SUPFAM" id="SSF47413">
    <property type="entry name" value="lambda repressor-like DNA-binding domains"/>
    <property type="match status" value="1"/>
</dbReference>
<reference evidence="2 3" key="1">
    <citation type="submission" date="2024-03" db="EMBL/GenBank/DDBJ databases">
        <title>Community enrichment and isolation of bacterial strains for fucoidan degradation.</title>
        <authorList>
            <person name="Sichert A."/>
        </authorList>
    </citation>
    <scope>NUCLEOTIDE SEQUENCE [LARGE SCALE GENOMIC DNA]</scope>
    <source>
        <strain evidence="2 3">AS76</strain>
    </source>
</reference>
<dbReference type="Gene3D" id="1.10.260.40">
    <property type="entry name" value="lambda repressor-like DNA-binding domains"/>
    <property type="match status" value="1"/>
</dbReference>
<comment type="caution">
    <text evidence="2">The sequence shown here is derived from an EMBL/GenBank/DDBJ whole genome shotgun (WGS) entry which is preliminary data.</text>
</comment>
<evidence type="ECO:0000259" key="1">
    <source>
        <dbReference type="PROSITE" id="PS50943"/>
    </source>
</evidence>
<name>A0ABU9TQH2_9GAMM</name>
<dbReference type="InterPro" id="IPR010982">
    <property type="entry name" value="Lambda_DNA-bd_dom_sf"/>
</dbReference>
<organism evidence="2 3">
    <name type="scientific">Neptuniibacter pectenicola</name>
    <dbReference type="NCBI Taxonomy" id="1806669"/>
    <lineage>
        <taxon>Bacteria</taxon>
        <taxon>Pseudomonadati</taxon>
        <taxon>Pseudomonadota</taxon>
        <taxon>Gammaproteobacteria</taxon>
        <taxon>Oceanospirillales</taxon>
        <taxon>Oceanospirillaceae</taxon>
        <taxon>Neptuniibacter</taxon>
    </lineage>
</organism>
<dbReference type="CDD" id="cd00093">
    <property type="entry name" value="HTH_XRE"/>
    <property type="match status" value="1"/>
</dbReference>
<evidence type="ECO:0000313" key="2">
    <source>
        <dbReference type="EMBL" id="MEM5535973.1"/>
    </source>
</evidence>
<dbReference type="Pfam" id="PF01381">
    <property type="entry name" value="HTH_3"/>
    <property type="match status" value="1"/>
</dbReference>
<dbReference type="RefSeq" id="WP_342854031.1">
    <property type="nucleotide sequence ID" value="NZ_JBBMRA010000004.1"/>
</dbReference>
<dbReference type="PROSITE" id="PS50943">
    <property type="entry name" value="HTH_CROC1"/>
    <property type="match status" value="1"/>
</dbReference>
<sequence>MGTESTGKNSKKKKFQQTRQLIGLALNDGWTQTQIAKACRVHQSMVSSWKNGASKATEAQLYPLLEVYGHKLRRNTFRVYWSISQESSNPIFHKVEGKIILSQSFSDPRRHGHKLIKKIPTYKLVIHDQGKGKFRVVQQKRFIFQHSNEELECSQEDAIWNSTVGDQISAIELLNYIDNYCQEVLREFPSDANTLPYLIRKALLNHGHHVEGVVDYPAVW</sequence>
<keyword evidence="3" id="KW-1185">Reference proteome</keyword>
<feature type="domain" description="HTH cro/C1-type" evidence="1">
    <location>
        <begin position="29"/>
        <end position="77"/>
    </location>
</feature>
<dbReference type="EMBL" id="JBBMRA010000004">
    <property type="protein sequence ID" value="MEM5535973.1"/>
    <property type="molecule type" value="Genomic_DNA"/>
</dbReference>
<protein>
    <submittedName>
        <fullName evidence="2">Helix-turn-helix transcriptional regulator</fullName>
    </submittedName>
</protein>
<dbReference type="InterPro" id="IPR001387">
    <property type="entry name" value="Cro/C1-type_HTH"/>
</dbReference>
<gene>
    <name evidence="2" type="ORF">WNY58_06170</name>
</gene>
<proteinExistence type="predicted"/>
<evidence type="ECO:0000313" key="3">
    <source>
        <dbReference type="Proteomes" id="UP001449225"/>
    </source>
</evidence>